<dbReference type="AlphaFoldDB" id="A0A1W0WP35"/>
<evidence type="ECO:0000313" key="3">
    <source>
        <dbReference type="Proteomes" id="UP000192578"/>
    </source>
</evidence>
<gene>
    <name evidence="2" type="ORF">BV898_08973</name>
</gene>
<evidence type="ECO:0000313" key="2">
    <source>
        <dbReference type="EMBL" id="OQV16968.1"/>
    </source>
</evidence>
<protein>
    <submittedName>
        <fullName evidence="2">Uncharacterized protein</fullName>
    </submittedName>
</protein>
<accession>A0A1W0WP35</accession>
<keyword evidence="3" id="KW-1185">Reference proteome</keyword>
<evidence type="ECO:0000256" key="1">
    <source>
        <dbReference type="SAM" id="SignalP"/>
    </source>
</evidence>
<feature type="signal peptide" evidence="1">
    <location>
        <begin position="1"/>
        <end position="19"/>
    </location>
</feature>
<dbReference type="EMBL" id="MTYJ01000068">
    <property type="protein sequence ID" value="OQV16968.1"/>
    <property type="molecule type" value="Genomic_DNA"/>
</dbReference>
<keyword evidence="1" id="KW-0732">Signal</keyword>
<name>A0A1W0WP35_HYPEX</name>
<reference evidence="3" key="1">
    <citation type="submission" date="2017-01" db="EMBL/GenBank/DDBJ databases">
        <title>Comparative genomics of anhydrobiosis in the tardigrade Hypsibius dujardini.</title>
        <authorList>
            <person name="Yoshida Y."/>
            <person name="Koutsovoulos G."/>
            <person name="Laetsch D."/>
            <person name="Stevens L."/>
            <person name="Kumar S."/>
            <person name="Horikawa D."/>
            <person name="Ishino K."/>
            <person name="Komine S."/>
            <person name="Tomita M."/>
            <person name="Blaxter M."/>
            <person name="Arakawa K."/>
        </authorList>
    </citation>
    <scope>NUCLEOTIDE SEQUENCE [LARGE SCALE GENOMIC DNA]</scope>
    <source>
        <strain evidence="3">Z151</strain>
    </source>
</reference>
<sequence>MSQICPLVALVGLWLVSSGSWCLAEAATRGEIAAYGLPPLSKSFWAAVKLASVRQHGSRHGTAMPTVIKPLDLRSIQRERSMFGFGIGKRVYRQPKTPEVHGPSNEDNSLIDTEPRLIDYTNPEATTSVTPRQFNVFERDSPLIRFLKF</sequence>
<feature type="chain" id="PRO_5012370736" evidence="1">
    <location>
        <begin position="20"/>
        <end position="149"/>
    </location>
</feature>
<proteinExistence type="predicted"/>
<dbReference type="Proteomes" id="UP000192578">
    <property type="component" value="Unassembled WGS sequence"/>
</dbReference>
<comment type="caution">
    <text evidence="2">The sequence shown here is derived from an EMBL/GenBank/DDBJ whole genome shotgun (WGS) entry which is preliminary data.</text>
</comment>
<organism evidence="2 3">
    <name type="scientific">Hypsibius exemplaris</name>
    <name type="common">Freshwater tardigrade</name>
    <dbReference type="NCBI Taxonomy" id="2072580"/>
    <lineage>
        <taxon>Eukaryota</taxon>
        <taxon>Metazoa</taxon>
        <taxon>Ecdysozoa</taxon>
        <taxon>Tardigrada</taxon>
        <taxon>Eutardigrada</taxon>
        <taxon>Parachela</taxon>
        <taxon>Hypsibioidea</taxon>
        <taxon>Hypsibiidae</taxon>
        <taxon>Hypsibius</taxon>
    </lineage>
</organism>